<feature type="region of interest" description="Disordered" evidence="1">
    <location>
        <begin position="154"/>
        <end position="182"/>
    </location>
</feature>
<feature type="region of interest" description="Disordered" evidence="1">
    <location>
        <begin position="32"/>
        <end position="74"/>
    </location>
</feature>
<reference evidence="2" key="2">
    <citation type="submission" date="2012-06" db="EMBL/GenBank/DDBJ databases">
        <authorList>
            <person name="Yu Y."/>
            <person name="Currie J."/>
            <person name="Lomeli R."/>
            <person name="Angelova A."/>
            <person name="Collura K."/>
            <person name="Wissotski M."/>
            <person name="Campos D."/>
            <person name="Kudrna D."/>
            <person name="Golser W."/>
            <person name="Ashely E."/>
            <person name="Descour A."/>
            <person name="Fernandes J."/>
            <person name="Soderlund C."/>
            <person name="Walbot V."/>
        </authorList>
    </citation>
    <scope>NUCLEOTIDE SEQUENCE</scope>
    <source>
        <strain evidence="2">B73</strain>
    </source>
</reference>
<accession>C0PKC7</accession>
<proteinExistence type="evidence at transcript level"/>
<sequence>MNSGIHHTAVLQSSLGSRVVAPCFCCRSPCSMQKSGVRSGPTGAETTDTGTRNKMREETPGPKTSTPVRSPPPAHNNHLFINTWPAMRAHPSWQRPPLGCHIFFSLFCCRRTQTFTCCSLPRLFQAAYLIDLLIIIEIDPIIISAETSSIEVKQDCRPRDPAASSHRRLRSAPNRTTTTTTT</sequence>
<dbReference type="AlphaFoldDB" id="C0PKC7"/>
<organism evidence="2">
    <name type="scientific">Zea mays</name>
    <name type="common">Maize</name>
    <dbReference type="NCBI Taxonomy" id="4577"/>
    <lineage>
        <taxon>Eukaryota</taxon>
        <taxon>Viridiplantae</taxon>
        <taxon>Streptophyta</taxon>
        <taxon>Embryophyta</taxon>
        <taxon>Tracheophyta</taxon>
        <taxon>Spermatophyta</taxon>
        <taxon>Magnoliopsida</taxon>
        <taxon>Liliopsida</taxon>
        <taxon>Poales</taxon>
        <taxon>Poaceae</taxon>
        <taxon>PACMAD clade</taxon>
        <taxon>Panicoideae</taxon>
        <taxon>Andropogonodae</taxon>
        <taxon>Andropogoneae</taxon>
        <taxon>Tripsacinae</taxon>
        <taxon>Zea</taxon>
    </lineage>
</organism>
<name>C0PKC7_MAIZE</name>
<evidence type="ECO:0000256" key="1">
    <source>
        <dbReference type="SAM" id="MobiDB-lite"/>
    </source>
</evidence>
<evidence type="ECO:0000313" key="2">
    <source>
        <dbReference type="EMBL" id="ACN35643.1"/>
    </source>
</evidence>
<protein>
    <submittedName>
        <fullName evidence="2">Uncharacterized protein</fullName>
    </submittedName>
</protein>
<dbReference type="EMBL" id="BT068746">
    <property type="protein sequence ID" value="ACN35643.1"/>
    <property type="molecule type" value="mRNA"/>
</dbReference>
<dbReference type="HOGENOM" id="CLU_1734145_0_0_1"/>
<reference evidence="2" key="1">
    <citation type="journal article" date="2009" name="PLoS Genet.">
        <title>Sequencing, mapping, and analysis of 27,455 maize full-length cDNAs.</title>
        <authorList>
            <person name="Soderlund C."/>
            <person name="Descour A."/>
            <person name="Kudrna D."/>
            <person name="Bomhoff M."/>
            <person name="Boyd L."/>
            <person name="Currie J."/>
            <person name="Angelova A."/>
            <person name="Collura K."/>
            <person name="Wissotski M."/>
            <person name="Ashley E."/>
            <person name="Morrow D."/>
            <person name="Fernandes J."/>
            <person name="Walbot V."/>
            <person name="Yu Y."/>
        </authorList>
    </citation>
    <scope>NUCLEOTIDE SEQUENCE</scope>
    <source>
        <strain evidence="2">B73</strain>
    </source>
</reference>